<reference evidence="2" key="1">
    <citation type="submission" date="2022-03" db="EMBL/GenBank/DDBJ databases">
        <authorList>
            <person name="Martin H S."/>
        </authorList>
    </citation>
    <scope>NUCLEOTIDE SEQUENCE</scope>
</reference>
<feature type="compositionally biased region" description="Polar residues" evidence="1">
    <location>
        <begin position="277"/>
        <end position="288"/>
    </location>
</feature>
<feature type="compositionally biased region" description="Low complexity" evidence="1">
    <location>
        <begin position="89"/>
        <end position="108"/>
    </location>
</feature>
<proteinExistence type="predicted"/>
<feature type="compositionally biased region" description="Low complexity" evidence="1">
    <location>
        <begin position="60"/>
        <end position="77"/>
    </location>
</feature>
<protein>
    <submittedName>
        <fullName evidence="2">Uncharacterized protein</fullName>
    </submittedName>
</protein>
<name>A0ABN8HJU9_9NEOP</name>
<evidence type="ECO:0000313" key="2">
    <source>
        <dbReference type="EMBL" id="CAH2034682.1"/>
    </source>
</evidence>
<feature type="region of interest" description="Disordered" evidence="1">
    <location>
        <begin position="60"/>
        <end position="172"/>
    </location>
</feature>
<evidence type="ECO:0000313" key="3">
    <source>
        <dbReference type="Proteomes" id="UP000837857"/>
    </source>
</evidence>
<accession>A0ABN8HJU9</accession>
<dbReference type="Proteomes" id="UP000837857">
    <property type="component" value="Chromosome 1"/>
</dbReference>
<evidence type="ECO:0000256" key="1">
    <source>
        <dbReference type="SAM" id="MobiDB-lite"/>
    </source>
</evidence>
<feature type="compositionally biased region" description="Basic and acidic residues" evidence="1">
    <location>
        <begin position="334"/>
        <end position="345"/>
    </location>
</feature>
<dbReference type="EMBL" id="OW152813">
    <property type="protein sequence ID" value="CAH2034682.1"/>
    <property type="molecule type" value="Genomic_DNA"/>
</dbReference>
<sequence>MHANNARRKSAILLTEPPNRSLTVRWSFRHTQCGNKAGLHSRTISRGRRNLVLMAPINKKTGSSSIGKSGAGSVISKTPAGKSSNVMKFGSKQSNSSSSAGKTSTAGFGDKKASSTHFGGTSSSSGKNNNASSFSSTSGFEKKNSGTPSYEGKRSAASSFGGLGSGSKSPKISGGTFIAATDKTYVPSYIDPKNKKSSMKFGIIWLPTRKRNKMKDSVYNPYDNNRRDLFKDRSPSMYNFMSGDTSNRQTFKKKEEEIDLLASDKTKLPATVATVTSDGLSSDISHTVSSEEKQEFIKQNKEESKEAAGDSYEKDDNSDYLENKETMTKAPDATWEKDNSGDKVDSVYLRPPPPHKARSTASTVEEEDCVPGYDKPNVKKNRYNLNEIGIEHNFDQ</sequence>
<feature type="compositionally biased region" description="Low complexity" evidence="1">
    <location>
        <begin position="115"/>
        <end position="136"/>
    </location>
</feature>
<keyword evidence="3" id="KW-1185">Reference proteome</keyword>
<gene>
    <name evidence="2" type="ORF">IPOD504_LOCUS242</name>
</gene>
<feature type="compositionally biased region" description="Basic and acidic residues" evidence="1">
    <location>
        <begin position="289"/>
        <end position="327"/>
    </location>
</feature>
<feature type="region of interest" description="Disordered" evidence="1">
    <location>
        <begin position="277"/>
        <end position="380"/>
    </location>
</feature>
<feature type="non-terminal residue" evidence="2">
    <location>
        <position position="1"/>
    </location>
</feature>
<feature type="compositionally biased region" description="Low complexity" evidence="1">
    <location>
        <begin position="155"/>
        <end position="172"/>
    </location>
</feature>
<organism evidence="2 3">
    <name type="scientific">Iphiclides podalirius</name>
    <name type="common">scarce swallowtail</name>
    <dbReference type="NCBI Taxonomy" id="110791"/>
    <lineage>
        <taxon>Eukaryota</taxon>
        <taxon>Metazoa</taxon>
        <taxon>Ecdysozoa</taxon>
        <taxon>Arthropoda</taxon>
        <taxon>Hexapoda</taxon>
        <taxon>Insecta</taxon>
        <taxon>Pterygota</taxon>
        <taxon>Neoptera</taxon>
        <taxon>Endopterygota</taxon>
        <taxon>Lepidoptera</taxon>
        <taxon>Glossata</taxon>
        <taxon>Ditrysia</taxon>
        <taxon>Papilionoidea</taxon>
        <taxon>Papilionidae</taxon>
        <taxon>Papilioninae</taxon>
        <taxon>Iphiclides</taxon>
    </lineage>
</organism>